<reference evidence="2" key="1">
    <citation type="submission" date="2021-06" db="EMBL/GenBank/DDBJ databases">
        <authorList>
            <person name="Kallberg Y."/>
            <person name="Tangrot J."/>
            <person name="Rosling A."/>
        </authorList>
    </citation>
    <scope>NUCLEOTIDE SEQUENCE</scope>
    <source>
        <strain evidence="2">IA702</strain>
    </source>
</reference>
<feature type="signal peptide" evidence="1">
    <location>
        <begin position="1"/>
        <end position="20"/>
    </location>
</feature>
<evidence type="ECO:0000313" key="3">
    <source>
        <dbReference type="Proteomes" id="UP000789572"/>
    </source>
</evidence>
<evidence type="ECO:0000313" key="2">
    <source>
        <dbReference type="EMBL" id="CAG8623220.1"/>
    </source>
</evidence>
<proteinExistence type="predicted"/>
<accession>A0A9N9D2V2</accession>
<name>A0A9N9D2V2_9GLOM</name>
<keyword evidence="3" id="KW-1185">Reference proteome</keyword>
<dbReference type="AlphaFoldDB" id="A0A9N9D2V2"/>
<comment type="caution">
    <text evidence="2">The sequence shown here is derived from an EMBL/GenBank/DDBJ whole genome shotgun (WGS) entry which is preliminary data.</text>
</comment>
<evidence type="ECO:0000256" key="1">
    <source>
        <dbReference type="SAM" id="SignalP"/>
    </source>
</evidence>
<sequence>MVRKIITALILLAMLSTINAMPGLGAKHNFVWKKCYSTIPVPTVQANYPIPGQDLTVTVSGEVPDKSAKYTWSFSYADFKGNHITYSYRGPNVSLSPDSKHFTATGTAKVSDKLAEYDSYNLVVMVRREADKKHDKPTYVGCAKALVTQK</sequence>
<organism evidence="2 3">
    <name type="scientific">Paraglomus occultum</name>
    <dbReference type="NCBI Taxonomy" id="144539"/>
    <lineage>
        <taxon>Eukaryota</taxon>
        <taxon>Fungi</taxon>
        <taxon>Fungi incertae sedis</taxon>
        <taxon>Mucoromycota</taxon>
        <taxon>Glomeromycotina</taxon>
        <taxon>Glomeromycetes</taxon>
        <taxon>Paraglomerales</taxon>
        <taxon>Paraglomeraceae</taxon>
        <taxon>Paraglomus</taxon>
    </lineage>
</organism>
<dbReference type="EMBL" id="CAJVPJ010002513">
    <property type="protein sequence ID" value="CAG8623220.1"/>
    <property type="molecule type" value="Genomic_DNA"/>
</dbReference>
<feature type="chain" id="PRO_5040380936" evidence="1">
    <location>
        <begin position="21"/>
        <end position="150"/>
    </location>
</feature>
<protein>
    <submittedName>
        <fullName evidence="2">6795_t:CDS:1</fullName>
    </submittedName>
</protein>
<dbReference type="Proteomes" id="UP000789572">
    <property type="component" value="Unassembled WGS sequence"/>
</dbReference>
<gene>
    <name evidence="2" type="ORF">POCULU_LOCUS8525</name>
</gene>
<keyword evidence="1" id="KW-0732">Signal</keyword>